<evidence type="ECO:0000256" key="1">
    <source>
        <dbReference type="ARBA" id="ARBA00004651"/>
    </source>
</evidence>
<feature type="transmembrane region" description="Helical" evidence="6">
    <location>
        <begin position="84"/>
        <end position="101"/>
    </location>
</feature>
<evidence type="ECO:0000256" key="3">
    <source>
        <dbReference type="ARBA" id="ARBA00022692"/>
    </source>
</evidence>
<sequence length="264" mass="29246">MRIVAFIVLYIITVFYLIRYGERCKKDPTKSAIYGVHDIKQFDVNAMDTKVEKRHYLVLIVFPASFAVLIYGCLKFGWTLQQNAIIFMWMGILSGLVYGFSPSKIASEFVRGAKEMIFAALIVGLGSACTLIMDEANILDTVVMGMTLTMDYLPTLLKAPAMLIINMVDSMFVTSGTGQAAVVMPILAPVADLSDISRQILVLSYRLGDGICGYVQPYGGSLMPFIAPAAIPYDRWMKFFGKLWGLWVGAACLIMVFCQSIGYQ</sequence>
<keyword evidence="5 6" id="KW-0472">Membrane</keyword>
<dbReference type="InterPro" id="IPR018385">
    <property type="entry name" value="C4_dicarb_anaerob_car-like"/>
</dbReference>
<dbReference type="EMBL" id="JAAITT010000046">
    <property type="protein sequence ID" value="NSJ51709.1"/>
    <property type="molecule type" value="Genomic_DNA"/>
</dbReference>
<dbReference type="PANTHER" id="PTHR43652">
    <property type="entry name" value="BASIC AMINO ACID ANTIPORTER YFCC-RELATED"/>
    <property type="match status" value="1"/>
</dbReference>
<dbReference type="Proteomes" id="UP000669239">
    <property type="component" value="Unassembled WGS sequence"/>
</dbReference>
<dbReference type="Pfam" id="PF03606">
    <property type="entry name" value="DcuC"/>
    <property type="match status" value="1"/>
</dbReference>
<evidence type="ECO:0000313" key="7">
    <source>
        <dbReference type="EMBL" id="NSJ51709.1"/>
    </source>
</evidence>
<feature type="transmembrane region" description="Helical" evidence="6">
    <location>
        <begin position="56"/>
        <end position="78"/>
    </location>
</feature>
<organism evidence="7 8">
    <name type="scientific">Enterocloster aldenensis</name>
    <dbReference type="NCBI Taxonomy" id="358742"/>
    <lineage>
        <taxon>Bacteria</taxon>
        <taxon>Bacillati</taxon>
        <taxon>Bacillota</taxon>
        <taxon>Clostridia</taxon>
        <taxon>Lachnospirales</taxon>
        <taxon>Lachnospiraceae</taxon>
        <taxon>Enterocloster</taxon>
    </lineage>
</organism>
<accession>A0ABX2HQJ5</accession>
<feature type="transmembrane region" description="Helical" evidence="6">
    <location>
        <begin position="243"/>
        <end position="263"/>
    </location>
</feature>
<comment type="subcellular location">
    <subcellularLocation>
        <location evidence="1">Cell membrane</location>
        <topology evidence="1">Multi-pass membrane protein</topology>
    </subcellularLocation>
</comment>
<feature type="transmembrane region" description="Helical" evidence="6">
    <location>
        <begin position="113"/>
        <end position="133"/>
    </location>
</feature>
<dbReference type="InterPro" id="IPR051679">
    <property type="entry name" value="DASS-Related_Transporters"/>
</dbReference>
<evidence type="ECO:0000256" key="5">
    <source>
        <dbReference type="ARBA" id="ARBA00023136"/>
    </source>
</evidence>
<keyword evidence="4 6" id="KW-1133">Transmembrane helix</keyword>
<keyword evidence="8" id="KW-1185">Reference proteome</keyword>
<comment type="caution">
    <text evidence="7">The sequence shown here is derived from an EMBL/GenBank/DDBJ whole genome shotgun (WGS) entry which is preliminary data.</text>
</comment>
<keyword evidence="3 6" id="KW-0812">Transmembrane</keyword>
<reference evidence="7 8" key="1">
    <citation type="journal article" date="2020" name="Cell Host Microbe">
        <title>Functional and Genomic Variation between Human-Derived Isolates of Lachnospiraceae Reveals Inter- and Intra-Species Diversity.</title>
        <authorList>
            <person name="Sorbara M.T."/>
            <person name="Littmann E.R."/>
            <person name="Fontana E."/>
            <person name="Moody T.U."/>
            <person name="Kohout C.E."/>
            <person name="Gjonbalaj M."/>
            <person name="Eaton V."/>
            <person name="Seok R."/>
            <person name="Leiner I.M."/>
            <person name="Pamer E.G."/>
        </authorList>
    </citation>
    <scope>NUCLEOTIDE SEQUENCE [LARGE SCALE GENOMIC DNA]</scope>
    <source>
        <strain evidence="7 8">MSK.1.17</strain>
    </source>
</reference>
<keyword evidence="2" id="KW-1003">Cell membrane</keyword>
<evidence type="ECO:0000256" key="2">
    <source>
        <dbReference type="ARBA" id="ARBA00022475"/>
    </source>
</evidence>
<evidence type="ECO:0008006" key="9">
    <source>
        <dbReference type="Google" id="ProtNLM"/>
    </source>
</evidence>
<dbReference type="PANTHER" id="PTHR43652:SF2">
    <property type="entry name" value="BASIC AMINO ACID ANTIPORTER YFCC-RELATED"/>
    <property type="match status" value="1"/>
</dbReference>
<name>A0ABX2HQJ5_9FIRM</name>
<gene>
    <name evidence="7" type="ORF">G5B36_23830</name>
</gene>
<evidence type="ECO:0000256" key="4">
    <source>
        <dbReference type="ARBA" id="ARBA00022989"/>
    </source>
</evidence>
<feature type="transmembrane region" description="Helical" evidence="6">
    <location>
        <begin position="6"/>
        <end position="21"/>
    </location>
</feature>
<protein>
    <recommendedName>
        <fullName evidence="9">YfcC family protein</fullName>
    </recommendedName>
</protein>
<dbReference type="RefSeq" id="WP_074926026.1">
    <property type="nucleotide sequence ID" value="NZ_JAAITT010000046.1"/>
</dbReference>
<evidence type="ECO:0000256" key="6">
    <source>
        <dbReference type="SAM" id="Phobius"/>
    </source>
</evidence>
<proteinExistence type="predicted"/>
<evidence type="ECO:0000313" key="8">
    <source>
        <dbReference type="Proteomes" id="UP000669239"/>
    </source>
</evidence>